<dbReference type="InterPro" id="IPR009060">
    <property type="entry name" value="UBA-like_sf"/>
</dbReference>
<dbReference type="SUPFAM" id="SSF46934">
    <property type="entry name" value="UBA-like"/>
    <property type="match status" value="1"/>
</dbReference>
<evidence type="ECO:0000259" key="2">
    <source>
        <dbReference type="PROSITE" id="PS50030"/>
    </source>
</evidence>
<organism evidence="3 4">
    <name type="scientific">Cytospora mali</name>
    <name type="common">Apple Valsa canker fungus</name>
    <name type="synonym">Valsa mali</name>
    <dbReference type="NCBI Taxonomy" id="578113"/>
    <lineage>
        <taxon>Eukaryota</taxon>
        <taxon>Fungi</taxon>
        <taxon>Dikarya</taxon>
        <taxon>Ascomycota</taxon>
        <taxon>Pezizomycotina</taxon>
        <taxon>Sordariomycetes</taxon>
        <taxon>Sordariomycetidae</taxon>
        <taxon>Diaporthales</taxon>
        <taxon>Cytosporaceae</taxon>
        <taxon>Cytospora</taxon>
    </lineage>
</organism>
<dbReference type="EMBL" id="KN714708">
    <property type="protein sequence ID" value="KUI58066.1"/>
    <property type="molecule type" value="Genomic_DNA"/>
</dbReference>
<dbReference type="FunFam" id="1.10.8.10:FF:000003">
    <property type="entry name" value="UV excision repair protein RAD23 homolog"/>
    <property type="match status" value="1"/>
</dbReference>
<feature type="compositionally biased region" description="Polar residues" evidence="1">
    <location>
        <begin position="58"/>
        <end position="78"/>
    </location>
</feature>
<reference evidence="4" key="1">
    <citation type="submission" date="2014-12" db="EMBL/GenBank/DDBJ databases">
        <title>Genome Sequence of Valsa Canker Pathogens Uncovers a Specific Adaption of Colonization on Woody Bark.</title>
        <authorList>
            <person name="Yin Z."/>
            <person name="Liu H."/>
            <person name="Gao X."/>
            <person name="Li Z."/>
            <person name="Song N."/>
            <person name="Ke X."/>
            <person name="Dai Q."/>
            <person name="Wu Y."/>
            <person name="Sun Y."/>
            <person name="Xu J.-R."/>
            <person name="Kang Z.K."/>
            <person name="Wang L."/>
            <person name="Huang L."/>
        </authorList>
    </citation>
    <scope>NUCLEOTIDE SEQUENCE [LARGE SCALE GENOMIC DNA]</scope>
    <source>
        <strain evidence="4">SXYL134</strain>
    </source>
</reference>
<name>A0A194V2I6_CYTMA</name>
<accession>A0A194V2I6</accession>
<gene>
    <name evidence="3" type="ORF">VP1G_05377</name>
</gene>
<feature type="region of interest" description="Disordered" evidence="1">
    <location>
        <begin position="323"/>
        <end position="347"/>
    </location>
</feature>
<keyword evidence="4" id="KW-1185">Reference proteome</keyword>
<dbReference type="Pfam" id="PF00627">
    <property type="entry name" value="UBA"/>
    <property type="match status" value="1"/>
</dbReference>
<proteinExistence type="predicted"/>
<evidence type="ECO:0000256" key="1">
    <source>
        <dbReference type="SAM" id="MobiDB-lite"/>
    </source>
</evidence>
<dbReference type="Gene3D" id="1.10.8.10">
    <property type="entry name" value="DNA helicase RuvA subunit, C-terminal domain"/>
    <property type="match status" value="1"/>
</dbReference>
<dbReference type="SMART" id="SM00165">
    <property type="entry name" value="UBA"/>
    <property type="match status" value="1"/>
</dbReference>
<dbReference type="STRING" id="694573.A0A194V2I6"/>
<protein>
    <submittedName>
        <fullName evidence="3">UV excision repair protein rhp23</fullName>
    </submittedName>
</protein>
<sequence length="347" mass="37777">MSSRVFKPGTAQQEAMAEEARRQNKELYSTTPRRDPVGLNPAAPAFYPRTHCTKPALDNNSNKKTIRTNESPQNMNTSSRIGIVTNSIHSTVNHVTRSEIMELIEQVTQGYPHQDLICELFQTLPMPGQSAPGQPSSAIAHHQDARSGDISVVQTASVQPTSKTVNSGGITRVQHGAITAHPVDPNASELGYQFALMFVNMREMGFENSQINAAMRAADNNIDRAVEYLVGAVQPNNEHASTIIAAGHAVLAQDRPIQAVSTAVIPKGILTDHTTAIQSAPIPTCSTIHKSAHIIERSNRPRGNTNDFQCVSRSFKRAMHHANVDAARPRRVPFDPTKYSKGTGVKN</sequence>
<feature type="domain" description="UBA" evidence="2">
    <location>
        <begin position="182"/>
        <end position="232"/>
    </location>
</feature>
<dbReference type="PROSITE" id="PS50030">
    <property type="entry name" value="UBA"/>
    <property type="match status" value="1"/>
</dbReference>
<dbReference type="AlphaFoldDB" id="A0A194V2I6"/>
<feature type="region of interest" description="Disordered" evidence="1">
    <location>
        <begin position="1"/>
        <end position="78"/>
    </location>
</feature>
<dbReference type="InterPro" id="IPR015940">
    <property type="entry name" value="UBA"/>
</dbReference>
<evidence type="ECO:0000313" key="3">
    <source>
        <dbReference type="EMBL" id="KUI58066.1"/>
    </source>
</evidence>
<dbReference type="Proteomes" id="UP000078576">
    <property type="component" value="Unassembled WGS sequence"/>
</dbReference>
<evidence type="ECO:0000313" key="4">
    <source>
        <dbReference type="Proteomes" id="UP000078576"/>
    </source>
</evidence>
<dbReference type="OrthoDB" id="5241149at2759"/>